<reference evidence="1 2" key="1">
    <citation type="submission" date="2018-04" db="EMBL/GenBank/DDBJ databases">
        <title>Adhaeribacter sp. HMF7616 genome sequencing and assembly.</title>
        <authorList>
            <person name="Kang H."/>
            <person name="Kang J."/>
            <person name="Cha I."/>
            <person name="Kim H."/>
            <person name="Joh K."/>
        </authorList>
    </citation>
    <scope>NUCLEOTIDE SEQUENCE [LARGE SCALE GENOMIC DNA]</scope>
    <source>
        <strain evidence="1 2">HMF7616</strain>
    </source>
</reference>
<dbReference type="EMBL" id="QASA01000001">
    <property type="protein sequence ID" value="RDC66405.1"/>
    <property type="molecule type" value="Genomic_DNA"/>
</dbReference>
<proteinExistence type="predicted"/>
<organism evidence="1 2">
    <name type="scientific">Adhaeribacter pallidiroseus</name>
    <dbReference type="NCBI Taxonomy" id="2072847"/>
    <lineage>
        <taxon>Bacteria</taxon>
        <taxon>Pseudomonadati</taxon>
        <taxon>Bacteroidota</taxon>
        <taxon>Cytophagia</taxon>
        <taxon>Cytophagales</taxon>
        <taxon>Hymenobacteraceae</taxon>
        <taxon>Adhaeribacter</taxon>
    </lineage>
</organism>
<dbReference type="Proteomes" id="UP000253919">
    <property type="component" value="Unassembled WGS sequence"/>
</dbReference>
<name>A0A369QRW7_9BACT</name>
<evidence type="ECO:0000313" key="1">
    <source>
        <dbReference type="EMBL" id="RDC66405.1"/>
    </source>
</evidence>
<dbReference type="AlphaFoldDB" id="A0A369QRW7"/>
<accession>A0A369QRW7</accession>
<dbReference type="OrthoDB" id="894183at2"/>
<gene>
    <name evidence="1" type="ORF">AHMF7616_05036</name>
</gene>
<sequence>MKAVDLDTKLVNSYLEILKKLSPANKLDLIAKLTQSVKSDLRVKDDAFEQTFGTWENSESTKELASPFDFSWEGELEELNTKFDSVQLQHHINNIRE</sequence>
<protein>
    <submittedName>
        <fullName evidence="1">Uncharacterized protein</fullName>
    </submittedName>
</protein>
<comment type="caution">
    <text evidence="1">The sequence shown here is derived from an EMBL/GenBank/DDBJ whole genome shotgun (WGS) entry which is preliminary data.</text>
</comment>
<dbReference type="RefSeq" id="WP_115375269.1">
    <property type="nucleotide sequence ID" value="NZ_QASA01000001.1"/>
</dbReference>
<evidence type="ECO:0000313" key="2">
    <source>
        <dbReference type="Proteomes" id="UP000253919"/>
    </source>
</evidence>
<keyword evidence="2" id="KW-1185">Reference proteome</keyword>